<keyword evidence="2" id="KW-1185">Reference proteome</keyword>
<keyword evidence="1" id="KW-0695">RNA-directed DNA polymerase</keyword>
<name>G7YGB4_CLOSI</name>
<accession>G7YGB4</accession>
<keyword evidence="1" id="KW-0808">Transferase</keyword>
<dbReference type="Gene3D" id="4.10.900.10">
    <property type="entry name" value="TCF3-CBD (Catenin binding domain)"/>
    <property type="match status" value="1"/>
</dbReference>
<proteinExistence type="predicted"/>
<organism evidence="1 2">
    <name type="scientific">Clonorchis sinensis</name>
    <name type="common">Chinese liver fluke</name>
    <dbReference type="NCBI Taxonomy" id="79923"/>
    <lineage>
        <taxon>Eukaryota</taxon>
        <taxon>Metazoa</taxon>
        <taxon>Spiralia</taxon>
        <taxon>Lophotrochozoa</taxon>
        <taxon>Platyhelminthes</taxon>
        <taxon>Trematoda</taxon>
        <taxon>Digenea</taxon>
        <taxon>Opisthorchiida</taxon>
        <taxon>Opisthorchiata</taxon>
        <taxon>Opisthorchiidae</taxon>
        <taxon>Clonorchis</taxon>
    </lineage>
</organism>
<protein>
    <submittedName>
        <fullName evidence="1">Reverse transcriptase SjR1</fullName>
    </submittedName>
</protein>
<evidence type="ECO:0000313" key="2">
    <source>
        <dbReference type="Proteomes" id="UP000008909"/>
    </source>
</evidence>
<dbReference type="InterPro" id="IPR027397">
    <property type="entry name" value="Catenin-bd_sf"/>
</dbReference>
<dbReference type="Proteomes" id="UP000008909">
    <property type="component" value="Unassembled WGS sequence"/>
</dbReference>
<keyword evidence="1" id="KW-0548">Nucleotidyltransferase</keyword>
<evidence type="ECO:0000313" key="1">
    <source>
        <dbReference type="EMBL" id="GAA51997.1"/>
    </source>
</evidence>
<dbReference type="EMBL" id="DF143228">
    <property type="protein sequence ID" value="GAA51997.1"/>
    <property type="molecule type" value="Genomic_DNA"/>
</dbReference>
<reference evidence="1" key="1">
    <citation type="journal article" date="2011" name="Genome Biol.">
        <title>The draft genome of the carcinogenic human liver fluke Clonorchis sinensis.</title>
        <authorList>
            <person name="Wang X."/>
            <person name="Chen W."/>
            <person name="Huang Y."/>
            <person name="Sun J."/>
            <person name="Men J."/>
            <person name="Liu H."/>
            <person name="Luo F."/>
            <person name="Guo L."/>
            <person name="Lv X."/>
            <person name="Deng C."/>
            <person name="Zhou C."/>
            <person name="Fan Y."/>
            <person name="Li X."/>
            <person name="Huang L."/>
            <person name="Hu Y."/>
            <person name="Liang C."/>
            <person name="Hu X."/>
            <person name="Xu J."/>
            <person name="Yu X."/>
        </authorList>
    </citation>
    <scope>NUCLEOTIDE SEQUENCE [LARGE SCALE GENOMIC DNA]</scope>
    <source>
        <strain evidence="1">Henan</strain>
    </source>
</reference>
<reference key="2">
    <citation type="submission" date="2011-10" db="EMBL/GenBank/DDBJ databases">
        <title>The genome and transcriptome sequence of Clonorchis sinensis provide insights into the carcinogenic liver fluke.</title>
        <authorList>
            <person name="Wang X."/>
            <person name="Huang Y."/>
            <person name="Chen W."/>
            <person name="Liu H."/>
            <person name="Guo L."/>
            <person name="Chen Y."/>
            <person name="Luo F."/>
            <person name="Zhou W."/>
            <person name="Sun J."/>
            <person name="Mao Q."/>
            <person name="Liang P."/>
            <person name="Zhou C."/>
            <person name="Tian Y."/>
            <person name="Men J."/>
            <person name="Lv X."/>
            <person name="Huang L."/>
            <person name="Zhou J."/>
            <person name="Hu Y."/>
            <person name="Li R."/>
            <person name="Zhang F."/>
            <person name="Lei H."/>
            <person name="Li X."/>
            <person name="Hu X."/>
            <person name="Liang C."/>
            <person name="Xu J."/>
            <person name="Wu Z."/>
            <person name="Yu X."/>
        </authorList>
    </citation>
    <scope>NUCLEOTIDE SEQUENCE</scope>
    <source>
        <strain>Henan</strain>
    </source>
</reference>
<dbReference type="AlphaFoldDB" id="G7YGB4"/>
<sequence length="690" mass="77387">MFAVQIRQQLETILRRMSKNDNHIHLTLHSACNRSDGPKQMLRSLNPGVWSDHTFIDCSVGAITGEILRYTVTLDEDKLKPEYLDSDVEVLSWYVSKLLSGTENGCETTAELQITGVYDTNFCDSVMNKELQGFTVKDCKEENVHEQKVDGITLATYIVTTSTFASNEKAYELLEEIQDDSKFCKATEYCKKRKNYTCGTIVHDKVARRIPQKDYKFPSVLRKNRGICILLVVDDFGCSMNSRAYPSFSNHPYRRRAVKNVNEKIRPPEIANKLKVNATSPPVTQIGNKQSSSLPITSGVTQGSVLGPISFLPYINDVFGAVSHGTPFLFAADIKFAYTFSPAAKTLAFRQIQQDVDFFDPLPNDLKCDVRYGAARELKYVRPMMARRCYVHFKLLNLSFEGSHFGGHSICVPHKKSTIFYTVHVPAGSTASENLACTDEVKVYEDEGEEEEQQKSSENLTEDKVRLVIESETQRILHAIGTTSCFSPGLGSAGASSALRLAAAFICNLSGGPKIAGVYVWHLYMKKKPMVTVSIVNNSTPAPDPDNQHLSIYLQRVSFLRKEMKTAGTLNQGLGGFGNAYRIVEKQNRVCARNIYGYQKRRAWSNSFVHQHHHHRSDDNDDEAEEEKEDGSLSSFLFGLFVTSAVGTHTHTHLRTRNAPEVTTDREVGRYQFSELGRMIKSGTVDILEP</sequence>
<dbReference type="GO" id="GO:0003964">
    <property type="term" value="F:RNA-directed DNA polymerase activity"/>
    <property type="evidence" value="ECO:0007669"/>
    <property type="project" value="UniProtKB-KW"/>
</dbReference>
<gene>
    <name evidence="1" type="ORF">CLF_107196</name>
</gene>